<dbReference type="PANTHER" id="PTHR46925:SF2">
    <property type="entry name" value="G-PROTEIN COUPLED RECEPTOR TKR-1-RELATED"/>
    <property type="match status" value="1"/>
</dbReference>
<keyword evidence="3" id="KW-1003">Cell membrane</keyword>
<dbReference type="InterPro" id="IPR000276">
    <property type="entry name" value="GPCR_Rhodpsn"/>
</dbReference>
<dbReference type="SUPFAM" id="SSF81321">
    <property type="entry name" value="Family A G protein-coupled receptor-like"/>
    <property type="match status" value="1"/>
</dbReference>
<evidence type="ECO:0000256" key="7">
    <source>
        <dbReference type="ARBA" id="ARBA00023136"/>
    </source>
</evidence>
<sequence length="107" mass="12326">MVSTLNVTFNFVYMLNSHWPFGELYCKISQFIAVLSVCASVFSLMSISIDSQGNLEAFLEKKEEKKRTGEGRTERQEEKEKEVFKVSKKTARSPEVEEKTGGKWKKH</sequence>
<keyword evidence="9" id="KW-0807">Transducer</keyword>
<evidence type="ECO:0000256" key="9">
    <source>
        <dbReference type="ARBA" id="ARBA00023224"/>
    </source>
</evidence>
<reference evidence="12" key="1">
    <citation type="journal article" date="2020" name="J Insects Food Feed">
        <title>The yellow mealworm (Tenebrio molitor) genome: a resource for the emerging insects as food and feed industry.</title>
        <authorList>
            <person name="Eriksson T."/>
            <person name="Andere A."/>
            <person name="Kelstrup H."/>
            <person name="Emery V."/>
            <person name="Picard C."/>
        </authorList>
    </citation>
    <scope>NUCLEOTIDE SEQUENCE</scope>
    <source>
        <strain evidence="12">Stoneville</strain>
        <tissue evidence="12">Whole head</tissue>
    </source>
</reference>
<keyword evidence="8" id="KW-0675">Receptor</keyword>
<evidence type="ECO:0000313" key="13">
    <source>
        <dbReference type="Proteomes" id="UP000719412"/>
    </source>
</evidence>
<name>A0A8J6HU48_TENMO</name>
<accession>A0A8J6HU48</accession>
<organism evidence="12 13">
    <name type="scientific">Tenebrio molitor</name>
    <name type="common">Yellow mealworm beetle</name>
    <dbReference type="NCBI Taxonomy" id="7067"/>
    <lineage>
        <taxon>Eukaryota</taxon>
        <taxon>Metazoa</taxon>
        <taxon>Ecdysozoa</taxon>
        <taxon>Arthropoda</taxon>
        <taxon>Hexapoda</taxon>
        <taxon>Insecta</taxon>
        <taxon>Pterygota</taxon>
        <taxon>Neoptera</taxon>
        <taxon>Endopterygota</taxon>
        <taxon>Coleoptera</taxon>
        <taxon>Polyphaga</taxon>
        <taxon>Cucujiformia</taxon>
        <taxon>Tenebrionidae</taxon>
        <taxon>Tenebrio</taxon>
    </lineage>
</organism>
<evidence type="ECO:0000256" key="8">
    <source>
        <dbReference type="ARBA" id="ARBA00023170"/>
    </source>
</evidence>
<feature type="compositionally biased region" description="Basic and acidic residues" evidence="10">
    <location>
        <begin position="92"/>
        <end position="101"/>
    </location>
</feature>
<gene>
    <name evidence="12" type="ORF">GEV33_002820</name>
</gene>
<proteinExistence type="inferred from homology"/>
<dbReference type="Proteomes" id="UP000719412">
    <property type="component" value="Unassembled WGS sequence"/>
</dbReference>
<evidence type="ECO:0000313" key="12">
    <source>
        <dbReference type="EMBL" id="KAH0819971.1"/>
    </source>
</evidence>
<dbReference type="InterPro" id="IPR017452">
    <property type="entry name" value="GPCR_Rhodpsn_7TM"/>
</dbReference>
<dbReference type="GO" id="GO:0005886">
    <property type="term" value="C:plasma membrane"/>
    <property type="evidence" value="ECO:0007669"/>
    <property type="project" value="UniProtKB-SubCell"/>
</dbReference>
<reference evidence="12" key="2">
    <citation type="submission" date="2021-08" db="EMBL/GenBank/DDBJ databases">
        <authorList>
            <person name="Eriksson T."/>
        </authorList>
    </citation>
    <scope>NUCLEOTIDE SEQUENCE</scope>
    <source>
        <strain evidence="12">Stoneville</strain>
        <tissue evidence="12">Whole head</tissue>
    </source>
</reference>
<keyword evidence="7" id="KW-0472">Membrane</keyword>
<feature type="region of interest" description="Disordered" evidence="10">
    <location>
        <begin position="63"/>
        <end position="107"/>
    </location>
</feature>
<dbReference type="EMBL" id="JABDTM020013159">
    <property type="protein sequence ID" value="KAH0819971.1"/>
    <property type="molecule type" value="Genomic_DNA"/>
</dbReference>
<dbReference type="InterPro" id="IPR001681">
    <property type="entry name" value="Neurokn_rcpt"/>
</dbReference>
<evidence type="ECO:0000256" key="10">
    <source>
        <dbReference type="SAM" id="MobiDB-lite"/>
    </source>
</evidence>
<evidence type="ECO:0000256" key="1">
    <source>
        <dbReference type="ARBA" id="ARBA00004651"/>
    </source>
</evidence>
<feature type="domain" description="G-protein coupled receptors family 1 profile" evidence="11">
    <location>
        <begin position="1"/>
        <end position="50"/>
    </location>
</feature>
<evidence type="ECO:0000256" key="4">
    <source>
        <dbReference type="ARBA" id="ARBA00022692"/>
    </source>
</evidence>
<evidence type="ECO:0000259" key="11">
    <source>
        <dbReference type="PROSITE" id="PS50262"/>
    </source>
</evidence>
<evidence type="ECO:0000256" key="3">
    <source>
        <dbReference type="ARBA" id="ARBA00022475"/>
    </source>
</evidence>
<dbReference type="PANTHER" id="PTHR46925">
    <property type="entry name" value="G-PROTEIN COUPLED RECEPTOR TKR-1-RELATED"/>
    <property type="match status" value="1"/>
</dbReference>
<protein>
    <recommendedName>
        <fullName evidence="11">G-protein coupled receptors family 1 profile domain-containing protein</fullName>
    </recommendedName>
</protein>
<evidence type="ECO:0000256" key="5">
    <source>
        <dbReference type="ARBA" id="ARBA00022989"/>
    </source>
</evidence>
<evidence type="ECO:0000256" key="6">
    <source>
        <dbReference type="ARBA" id="ARBA00023040"/>
    </source>
</evidence>
<keyword evidence="13" id="KW-1185">Reference proteome</keyword>
<feature type="compositionally biased region" description="Basic and acidic residues" evidence="10">
    <location>
        <begin position="63"/>
        <end position="85"/>
    </location>
</feature>
<keyword evidence="5" id="KW-1133">Transmembrane helix</keyword>
<evidence type="ECO:0000256" key="2">
    <source>
        <dbReference type="ARBA" id="ARBA00010663"/>
    </source>
</evidence>
<comment type="caution">
    <text evidence="12">The sequence shown here is derived from an EMBL/GenBank/DDBJ whole genome shotgun (WGS) entry which is preliminary data.</text>
</comment>
<comment type="subcellular location">
    <subcellularLocation>
        <location evidence="1">Cell membrane</location>
        <topology evidence="1">Multi-pass membrane protein</topology>
    </subcellularLocation>
</comment>
<keyword evidence="4" id="KW-0812">Transmembrane</keyword>
<keyword evidence="6" id="KW-0297">G-protein coupled receptor</keyword>
<dbReference type="PROSITE" id="PS50262">
    <property type="entry name" value="G_PROTEIN_RECEP_F1_2"/>
    <property type="match status" value="1"/>
</dbReference>
<dbReference type="GO" id="GO:0004995">
    <property type="term" value="F:tachykinin receptor activity"/>
    <property type="evidence" value="ECO:0007669"/>
    <property type="project" value="InterPro"/>
</dbReference>
<dbReference type="Gene3D" id="1.20.1070.10">
    <property type="entry name" value="Rhodopsin 7-helix transmembrane proteins"/>
    <property type="match status" value="1"/>
</dbReference>
<comment type="similarity">
    <text evidence="2">Belongs to the G-protein coupled receptor 1 family.</text>
</comment>
<dbReference type="Pfam" id="PF00001">
    <property type="entry name" value="7tm_1"/>
    <property type="match status" value="1"/>
</dbReference>
<dbReference type="AlphaFoldDB" id="A0A8J6HU48"/>